<comment type="caution">
    <text evidence="1">The sequence shown here is derived from an EMBL/GenBank/DDBJ whole genome shotgun (WGS) entry which is preliminary data.</text>
</comment>
<sequence length="72" mass="8266">MADKNYIEESEPLPEKEETVEWGYEEGVEWGLVFPDANGEYQSPINLNSREAKYDPKLLELMSEGNVMLELA</sequence>
<gene>
    <name evidence="1" type="ORF">K3G42_018783</name>
</gene>
<keyword evidence="2" id="KW-1185">Reference proteome</keyword>
<dbReference type="EMBL" id="CM037622">
    <property type="protein sequence ID" value="KAH8003448.1"/>
    <property type="molecule type" value="Genomic_DNA"/>
</dbReference>
<protein>
    <submittedName>
        <fullName evidence="1">Uncharacterized protein</fullName>
    </submittedName>
</protein>
<name>A0ACB8FDD7_9SAUR</name>
<organism evidence="1 2">
    <name type="scientific">Sphaerodactylus townsendi</name>
    <dbReference type="NCBI Taxonomy" id="933632"/>
    <lineage>
        <taxon>Eukaryota</taxon>
        <taxon>Metazoa</taxon>
        <taxon>Chordata</taxon>
        <taxon>Craniata</taxon>
        <taxon>Vertebrata</taxon>
        <taxon>Euteleostomi</taxon>
        <taxon>Lepidosauria</taxon>
        <taxon>Squamata</taxon>
        <taxon>Bifurcata</taxon>
        <taxon>Gekkota</taxon>
        <taxon>Sphaerodactylidae</taxon>
        <taxon>Sphaerodactylus</taxon>
    </lineage>
</organism>
<dbReference type="Proteomes" id="UP000827872">
    <property type="component" value="Linkage Group LG09"/>
</dbReference>
<proteinExistence type="predicted"/>
<evidence type="ECO:0000313" key="2">
    <source>
        <dbReference type="Proteomes" id="UP000827872"/>
    </source>
</evidence>
<reference evidence="1" key="1">
    <citation type="submission" date="2021-08" db="EMBL/GenBank/DDBJ databases">
        <title>The first chromosome-level gecko genome reveals the dynamic sex chromosomes of Neotropical dwarf geckos (Sphaerodactylidae: Sphaerodactylus).</title>
        <authorList>
            <person name="Pinto B.J."/>
            <person name="Keating S.E."/>
            <person name="Gamble T."/>
        </authorList>
    </citation>
    <scope>NUCLEOTIDE SEQUENCE</scope>
    <source>
        <strain evidence="1">TG3544</strain>
    </source>
</reference>
<accession>A0ACB8FDD7</accession>
<evidence type="ECO:0000313" key="1">
    <source>
        <dbReference type="EMBL" id="KAH8003448.1"/>
    </source>
</evidence>